<name>A0AA40CHP3_9PEZI</name>
<dbReference type="Proteomes" id="UP001174936">
    <property type="component" value="Unassembled WGS sequence"/>
</dbReference>
<feature type="region of interest" description="Disordered" evidence="1">
    <location>
        <begin position="51"/>
        <end position="71"/>
    </location>
</feature>
<organism evidence="2 3">
    <name type="scientific">Cercophora newfieldiana</name>
    <dbReference type="NCBI Taxonomy" id="92897"/>
    <lineage>
        <taxon>Eukaryota</taxon>
        <taxon>Fungi</taxon>
        <taxon>Dikarya</taxon>
        <taxon>Ascomycota</taxon>
        <taxon>Pezizomycotina</taxon>
        <taxon>Sordariomycetes</taxon>
        <taxon>Sordariomycetidae</taxon>
        <taxon>Sordariales</taxon>
        <taxon>Lasiosphaeriaceae</taxon>
        <taxon>Cercophora</taxon>
    </lineage>
</organism>
<accession>A0AA40CHP3</accession>
<feature type="compositionally biased region" description="Basic residues" evidence="1">
    <location>
        <begin position="135"/>
        <end position="147"/>
    </location>
</feature>
<evidence type="ECO:0000313" key="3">
    <source>
        <dbReference type="Proteomes" id="UP001174936"/>
    </source>
</evidence>
<dbReference type="EMBL" id="JAULSV010000007">
    <property type="protein sequence ID" value="KAK0639246.1"/>
    <property type="molecule type" value="Genomic_DNA"/>
</dbReference>
<feature type="compositionally biased region" description="Polar residues" evidence="1">
    <location>
        <begin position="108"/>
        <end position="120"/>
    </location>
</feature>
<evidence type="ECO:0000313" key="2">
    <source>
        <dbReference type="EMBL" id="KAK0639246.1"/>
    </source>
</evidence>
<keyword evidence="3" id="KW-1185">Reference proteome</keyword>
<dbReference type="AlphaFoldDB" id="A0AA40CHP3"/>
<reference evidence="2" key="1">
    <citation type="submission" date="2023-06" db="EMBL/GenBank/DDBJ databases">
        <title>Genome-scale phylogeny and comparative genomics of the fungal order Sordariales.</title>
        <authorList>
            <consortium name="Lawrence Berkeley National Laboratory"/>
            <person name="Hensen N."/>
            <person name="Bonometti L."/>
            <person name="Westerberg I."/>
            <person name="Brannstrom I.O."/>
            <person name="Guillou S."/>
            <person name="Cros-Aarteil S."/>
            <person name="Calhoun S."/>
            <person name="Haridas S."/>
            <person name="Kuo A."/>
            <person name="Mondo S."/>
            <person name="Pangilinan J."/>
            <person name="Riley R."/>
            <person name="Labutti K."/>
            <person name="Andreopoulos B."/>
            <person name="Lipzen A."/>
            <person name="Chen C."/>
            <person name="Yanf M."/>
            <person name="Daum C."/>
            <person name="Ng V."/>
            <person name="Clum A."/>
            <person name="Steindorff A."/>
            <person name="Ohm R."/>
            <person name="Martin F."/>
            <person name="Silar P."/>
            <person name="Natvig D."/>
            <person name="Lalanne C."/>
            <person name="Gautier V."/>
            <person name="Ament-Velasquez S.L."/>
            <person name="Kruys A."/>
            <person name="Hutchinson M.I."/>
            <person name="Powell A.J."/>
            <person name="Barry K."/>
            <person name="Miller A.N."/>
            <person name="Grigoriev I.V."/>
            <person name="Debuchy R."/>
            <person name="Gladieux P."/>
            <person name="Thoren M.H."/>
            <person name="Johannesson H."/>
        </authorList>
    </citation>
    <scope>NUCLEOTIDE SEQUENCE</scope>
    <source>
        <strain evidence="2">SMH2532-1</strain>
    </source>
</reference>
<protein>
    <submittedName>
        <fullName evidence="2">Uncharacterized protein</fullName>
    </submittedName>
</protein>
<proteinExistence type="predicted"/>
<comment type="caution">
    <text evidence="2">The sequence shown here is derived from an EMBL/GenBank/DDBJ whole genome shotgun (WGS) entry which is preliminary data.</text>
</comment>
<feature type="region of interest" description="Disordered" evidence="1">
    <location>
        <begin position="101"/>
        <end position="156"/>
    </location>
</feature>
<evidence type="ECO:0000256" key="1">
    <source>
        <dbReference type="SAM" id="MobiDB-lite"/>
    </source>
</evidence>
<gene>
    <name evidence="2" type="ORF">B0T16DRAFT_422729</name>
</gene>
<sequence>MFPNAGNGYSNMGYAAQFGGAGHGNAYYTGNAQMNANSMGFRHPAMMSAQPIGQSQPSMSHAMGSPSQQAQPMDGGAMNGNGITHHQQPDIANDNAPTQAVIPAQGNADPSQPSQKTTDTFGKPLPSLGDVAAKPKAKRAYKSRAKKNSTGAGTATGTQVPKVAYNFGTQEFTIYIRMDGQLVPANLGSGSASQLAKKNDFVRVVQERGMFCPDDFILEIDRSHDENIRRLVAHLQGMAASPEMPQ</sequence>